<organism evidence="2 3">
    <name type="scientific">Arabis alpina</name>
    <name type="common">Alpine rock-cress</name>
    <dbReference type="NCBI Taxonomy" id="50452"/>
    <lineage>
        <taxon>Eukaryota</taxon>
        <taxon>Viridiplantae</taxon>
        <taxon>Streptophyta</taxon>
        <taxon>Embryophyta</taxon>
        <taxon>Tracheophyta</taxon>
        <taxon>Spermatophyta</taxon>
        <taxon>Magnoliopsida</taxon>
        <taxon>eudicotyledons</taxon>
        <taxon>Gunneridae</taxon>
        <taxon>Pentapetalae</taxon>
        <taxon>rosids</taxon>
        <taxon>malvids</taxon>
        <taxon>Brassicales</taxon>
        <taxon>Brassicaceae</taxon>
        <taxon>Arabideae</taxon>
        <taxon>Arabis</taxon>
    </lineage>
</organism>
<evidence type="ECO:0000256" key="1">
    <source>
        <dbReference type="SAM" id="MobiDB-lite"/>
    </source>
</evidence>
<dbReference type="Gene3D" id="3.40.50.1000">
    <property type="entry name" value="HAD superfamily/HAD-like"/>
    <property type="match status" value="1"/>
</dbReference>
<dbReference type="OrthoDB" id="1750049at2759"/>
<proteinExistence type="predicted"/>
<evidence type="ECO:0000313" key="2">
    <source>
        <dbReference type="EMBL" id="KFK41109.1"/>
    </source>
</evidence>
<dbReference type="EMBL" id="CM002870">
    <property type="protein sequence ID" value="KFK41109.1"/>
    <property type="molecule type" value="Genomic_DNA"/>
</dbReference>
<dbReference type="AlphaFoldDB" id="A0A087HG57"/>
<evidence type="ECO:0000313" key="3">
    <source>
        <dbReference type="Proteomes" id="UP000029120"/>
    </source>
</evidence>
<keyword evidence="3" id="KW-1185">Reference proteome</keyword>
<accession>A0A087HG57</accession>
<dbReference type="eggNOG" id="KOG2914">
    <property type="taxonomic scope" value="Eukaryota"/>
</dbReference>
<dbReference type="InterPro" id="IPR023214">
    <property type="entry name" value="HAD_sf"/>
</dbReference>
<protein>
    <submittedName>
        <fullName evidence="2">Uncharacterized protein</fullName>
    </submittedName>
</protein>
<feature type="region of interest" description="Disordered" evidence="1">
    <location>
        <begin position="1"/>
        <end position="20"/>
    </location>
</feature>
<reference evidence="3" key="1">
    <citation type="journal article" date="2015" name="Nat. Plants">
        <title>Genome expansion of Arabis alpina linked with retrotransposition and reduced symmetric DNA methylation.</title>
        <authorList>
            <person name="Willing E.M."/>
            <person name="Rawat V."/>
            <person name="Mandakova T."/>
            <person name="Maumus F."/>
            <person name="James G.V."/>
            <person name="Nordstroem K.J."/>
            <person name="Becker C."/>
            <person name="Warthmann N."/>
            <person name="Chica C."/>
            <person name="Szarzynska B."/>
            <person name="Zytnicki M."/>
            <person name="Albani M.C."/>
            <person name="Kiefer C."/>
            <person name="Bergonzi S."/>
            <person name="Castaings L."/>
            <person name="Mateos J.L."/>
            <person name="Berns M.C."/>
            <person name="Bujdoso N."/>
            <person name="Piofczyk T."/>
            <person name="de Lorenzo L."/>
            <person name="Barrero-Sicilia C."/>
            <person name="Mateos I."/>
            <person name="Piednoel M."/>
            <person name="Hagmann J."/>
            <person name="Chen-Min-Tao R."/>
            <person name="Iglesias-Fernandez R."/>
            <person name="Schuster S.C."/>
            <person name="Alonso-Blanco C."/>
            <person name="Roudier F."/>
            <person name="Carbonero P."/>
            <person name="Paz-Ares J."/>
            <person name="Davis S.J."/>
            <person name="Pecinka A."/>
            <person name="Quesneville H."/>
            <person name="Colot V."/>
            <person name="Lysak M.A."/>
            <person name="Weigel D."/>
            <person name="Coupland G."/>
            <person name="Schneeberger K."/>
        </authorList>
    </citation>
    <scope>NUCLEOTIDE SEQUENCE [LARGE SCALE GENOMIC DNA]</scope>
    <source>
        <strain evidence="3">cv. Pajares</strain>
    </source>
</reference>
<gene>
    <name evidence="2" type="ordered locus">AALP_Aa2g087100</name>
</gene>
<dbReference type="Proteomes" id="UP000029120">
    <property type="component" value="Chromosome 2"/>
</dbReference>
<sequence>MTKKRGGKVPKTAATGAKSTTKALRRLAGVGSSGSVARSNAGVDALAGVQAAQAANMRCIAVETTLSEAILKDAGPSMIRDNIGNISINDILTSGSNSTGM</sequence>
<dbReference type="Gramene" id="KFK41109">
    <property type="protein sequence ID" value="KFK41109"/>
    <property type="gene ID" value="AALP_AA2G087100"/>
</dbReference>
<name>A0A087HG57_ARAAL</name>
<feature type="compositionally biased region" description="Low complexity" evidence="1">
    <location>
        <begin position="11"/>
        <end position="20"/>
    </location>
</feature>